<feature type="compositionally biased region" description="Basic residues" evidence="1">
    <location>
        <begin position="50"/>
        <end position="65"/>
    </location>
</feature>
<evidence type="ECO:0000313" key="2">
    <source>
        <dbReference type="Ensembl" id="ENSMPUP00000000918.1"/>
    </source>
</evidence>
<dbReference type="EMBL" id="AEYP01084895">
    <property type="status" value="NOT_ANNOTATED_CDS"/>
    <property type="molecule type" value="Genomic_DNA"/>
</dbReference>
<evidence type="ECO:0000256" key="1">
    <source>
        <dbReference type="SAM" id="MobiDB-lite"/>
    </source>
</evidence>
<proteinExistence type="predicted"/>
<accession>M3XPB8</accession>
<dbReference type="InParanoid" id="M3XPB8"/>
<name>M3XPB8_MUSPF</name>
<sequence>CVHTEAYAHLFPEGSHFSPNFFLPLILRSHLHHRVLPAPRLKSQREHKTSRPNHHKGVNHTRAHRPSSTPPGITRSSGGRPNTSTRRPGGEGPPAQRAAGAGPQDLRGARDSRPQSRARGPGPAEARRRRRLRGASGPCREKEDAEDSTI</sequence>
<protein>
    <submittedName>
        <fullName evidence="2">Uncharacterized protein</fullName>
    </submittedName>
</protein>
<feature type="compositionally biased region" description="Polar residues" evidence="1">
    <location>
        <begin position="66"/>
        <end position="85"/>
    </location>
</feature>
<dbReference type="HOGENOM" id="CLU_1744748_0_0_1"/>
<dbReference type="AlphaFoldDB" id="M3XPB8"/>
<reference evidence="2" key="1">
    <citation type="submission" date="2024-06" db="UniProtKB">
        <authorList>
            <consortium name="Ensembl"/>
        </authorList>
    </citation>
    <scope>IDENTIFICATION</scope>
</reference>
<feature type="region of interest" description="Disordered" evidence="1">
    <location>
        <begin position="39"/>
        <end position="150"/>
    </location>
</feature>
<dbReference type="Ensembl" id="ENSMPUT00000000936.1">
    <property type="protein sequence ID" value="ENSMPUP00000000918.1"/>
    <property type="gene ID" value="ENSMPUG00000000924.1"/>
</dbReference>
<feature type="compositionally biased region" description="Low complexity" evidence="1">
    <location>
        <begin position="93"/>
        <end position="104"/>
    </location>
</feature>
<organism evidence="2">
    <name type="scientific">Mustela putorius furo</name>
    <name type="common">European domestic ferret</name>
    <name type="synonym">Mustela furo</name>
    <dbReference type="NCBI Taxonomy" id="9669"/>
    <lineage>
        <taxon>Eukaryota</taxon>
        <taxon>Metazoa</taxon>
        <taxon>Chordata</taxon>
        <taxon>Craniata</taxon>
        <taxon>Vertebrata</taxon>
        <taxon>Euteleostomi</taxon>
        <taxon>Mammalia</taxon>
        <taxon>Eutheria</taxon>
        <taxon>Laurasiatheria</taxon>
        <taxon>Carnivora</taxon>
        <taxon>Caniformia</taxon>
        <taxon>Musteloidea</taxon>
        <taxon>Mustelidae</taxon>
        <taxon>Mustelinae</taxon>
        <taxon>Mustela</taxon>
    </lineage>
</organism>